<dbReference type="InterPro" id="IPR001623">
    <property type="entry name" value="DnaJ_domain"/>
</dbReference>
<dbReference type="RefSeq" id="WP_237382941.1">
    <property type="nucleotide sequence ID" value="NZ_CP071793.1"/>
</dbReference>
<gene>
    <name evidence="2" type="ORF">J3U87_10225</name>
</gene>
<feature type="domain" description="J" evidence="1">
    <location>
        <begin position="19"/>
        <end position="78"/>
    </location>
</feature>
<accession>A0A8A4TUZ6</accession>
<dbReference type="Proteomes" id="UP000663929">
    <property type="component" value="Chromosome"/>
</dbReference>
<dbReference type="Gene3D" id="1.10.287.110">
    <property type="entry name" value="DnaJ domain"/>
    <property type="match status" value="1"/>
</dbReference>
<dbReference type="InterPro" id="IPR036869">
    <property type="entry name" value="J_dom_sf"/>
</dbReference>
<sequence length="124" mass="14302">MTDESRNLRDPATLPFVEDPFALLGVSADADDAAIREAFLSRVRHVTPDRDPEGYQRLRRAYEQIADAEARVRYVLFRRQRPDVDLFLEALFREVKPGRLSRASFHDLLNQGLMEASAQSEKQR</sequence>
<dbReference type="KEGG" id="scor:J3U87_10225"/>
<name>A0A8A4TUZ6_SULCO</name>
<proteinExistence type="predicted"/>
<dbReference type="SUPFAM" id="SSF46565">
    <property type="entry name" value="Chaperone J-domain"/>
    <property type="match status" value="1"/>
</dbReference>
<keyword evidence="3" id="KW-1185">Reference proteome</keyword>
<dbReference type="SMART" id="SM00271">
    <property type="entry name" value="DnaJ"/>
    <property type="match status" value="1"/>
</dbReference>
<reference evidence="2" key="1">
    <citation type="submission" date="2021-03" db="EMBL/GenBank/DDBJ databases">
        <title>Acanthopleuribacteraceae sp. M133.</title>
        <authorList>
            <person name="Wang G."/>
        </authorList>
    </citation>
    <scope>NUCLEOTIDE SEQUENCE</scope>
    <source>
        <strain evidence="2">M133</strain>
    </source>
</reference>
<dbReference type="EMBL" id="CP071793">
    <property type="protein sequence ID" value="QTD52842.1"/>
    <property type="molecule type" value="Genomic_DNA"/>
</dbReference>
<evidence type="ECO:0000313" key="2">
    <source>
        <dbReference type="EMBL" id="QTD52842.1"/>
    </source>
</evidence>
<protein>
    <recommendedName>
        <fullName evidence="1">J domain-containing protein</fullName>
    </recommendedName>
</protein>
<evidence type="ECO:0000259" key="1">
    <source>
        <dbReference type="PROSITE" id="PS50076"/>
    </source>
</evidence>
<evidence type="ECO:0000313" key="3">
    <source>
        <dbReference type="Proteomes" id="UP000663929"/>
    </source>
</evidence>
<dbReference type="Pfam" id="PF00226">
    <property type="entry name" value="DnaJ"/>
    <property type="match status" value="1"/>
</dbReference>
<dbReference type="CDD" id="cd06257">
    <property type="entry name" value="DnaJ"/>
    <property type="match status" value="1"/>
</dbReference>
<dbReference type="AlphaFoldDB" id="A0A8A4TUZ6"/>
<organism evidence="2 3">
    <name type="scientific">Sulfidibacter corallicola</name>
    <dbReference type="NCBI Taxonomy" id="2818388"/>
    <lineage>
        <taxon>Bacteria</taxon>
        <taxon>Pseudomonadati</taxon>
        <taxon>Acidobacteriota</taxon>
        <taxon>Holophagae</taxon>
        <taxon>Acanthopleuribacterales</taxon>
        <taxon>Acanthopleuribacteraceae</taxon>
        <taxon>Sulfidibacter</taxon>
    </lineage>
</organism>
<dbReference type="PROSITE" id="PS50076">
    <property type="entry name" value="DNAJ_2"/>
    <property type="match status" value="1"/>
</dbReference>